<comment type="caution">
    <text evidence="1">The sequence shown here is derived from an EMBL/GenBank/DDBJ whole genome shotgun (WGS) entry which is preliminary data.</text>
</comment>
<keyword evidence="2" id="KW-1185">Reference proteome</keyword>
<evidence type="ECO:0000313" key="1">
    <source>
        <dbReference type="EMBL" id="EFL49259.1"/>
    </source>
</evidence>
<dbReference type="EMBL" id="AECZ01000053">
    <property type="protein sequence ID" value="EFL49259.1"/>
    <property type="molecule type" value="Genomic_DNA"/>
</dbReference>
<gene>
    <name evidence="1" type="ORF">DesfrDRAFT_4004</name>
</gene>
<dbReference type="RefSeq" id="WP_005996951.1">
    <property type="nucleotide sequence ID" value="NZ_AECZ01000053.1"/>
</dbReference>
<proteinExistence type="predicted"/>
<organism evidence="1 2">
    <name type="scientific">Solidesulfovibrio fructosivorans JJ]</name>
    <dbReference type="NCBI Taxonomy" id="596151"/>
    <lineage>
        <taxon>Bacteria</taxon>
        <taxon>Pseudomonadati</taxon>
        <taxon>Thermodesulfobacteriota</taxon>
        <taxon>Desulfovibrionia</taxon>
        <taxon>Desulfovibrionales</taxon>
        <taxon>Desulfovibrionaceae</taxon>
        <taxon>Solidesulfovibrio</taxon>
    </lineage>
</organism>
<name>E1K2A4_SOLFR</name>
<accession>E1K2A4</accession>
<dbReference type="Proteomes" id="UP000006250">
    <property type="component" value="Unassembled WGS sequence"/>
</dbReference>
<reference evidence="1 2" key="1">
    <citation type="submission" date="2010-08" db="EMBL/GenBank/DDBJ databases">
        <title>The draft genome of Desulfovibrio fructosovorans JJ.</title>
        <authorList>
            <consortium name="US DOE Joint Genome Institute (JGI-PGF)"/>
            <person name="Lucas S."/>
            <person name="Copeland A."/>
            <person name="Lapidus A."/>
            <person name="Cheng J.-F."/>
            <person name="Bruce D."/>
            <person name="Goodwin L."/>
            <person name="Pitluck S."/>
            <person name="Land M.L."/>
            <person name="Hauser L."/>
            <person name="Chang Y.-J."/>
            <person name="Jeffries C."/>
            <person name="Wall J.D."/>
            <person name="Stahl D.A."/>
            <person name="Arkin A.P."/>
            <person name="Dehal P."/>
            <person name="Stolyar S.M."/>
            <person name="Hazen T.C."/>
            <person name="Woyke T.J."/>
        </authorList>
    </citation>
    <scope>NUCLEOTIDE SEQUENCE [LARGE SCALE GENOMIC DNA]</scope>
    <source>
        <strain evidence="1 2">JJ</strain>
    </source>
</reference>
<protein>
    <submittedName>
        <fullName evidence="1">Uncharacterized protein</fullName>
    </submittedName>
</protein>
<dbReference type="STRING" id="596151.DesfrDRAFT_4004"/>
<sequence length="221" mass="24326">MTLDIDTLVTLYTNLATDIETIRSLHGEIGADAQTQQLPAEVRKLVALIRDYTPANALLAAKSSSASLSNKLLETRGILESKYASENAAKSIIQAIDAYESYLKENENTLRSDPAEYVRETSRLLQVVHRAMGGNYLTEDSVYLSGKMCNDQLSKLAGILLTLNSKQLLGIFDAFYTANKGLEDFKQKLKGYADKISMATTVITTIIDVLQRVGKVLPFLV</sequence>
<evidence type="ECO:0000313" key="2">
    <source>
        <dbReference type="Proteomes" id="UP000006250"/>
    </source>
</evidence>
<dbReference type="AlphaFoldDB" id="E1K2A4"/>